<reference evidence="4" key="1">
    <citation type="journal article" date="2013" name="Nature">
        <title>Pan genome of the phytoplankton Emiliania underpins its global distribution.</title>
        <authorList>
            <person name="Read B.A."/>
            <person name="Kegel J."/>
            <person name="Klute M.J."/>
            <person name="Kuo A."/>
            <person name="Lefebvre S.C."/>
            <person name="Maumus F."/>
            <person name="Mayer C."/>
            <person name="Miller J."/>
            <person name="Monier A."/>
            <person name="Salamov A."/>
            <person name="Young J."/>
            <person name="Aguilar M."/>
            <person name="Claverie J.M."/>
            <person name="Frickenhaus S."/>
            <person name="Gonzalez K."/>
            <person name="Herman E.K."/>
            <person name="Lin Y.C."/>
            <person name="Napier J."/>
            <person name="Ogata H."/>
            <person name="Sarno A.F."/>
            <person name="Shmutz J."/>
            <person name="Schroeder D."/>
            <person name="de Vargas C."/>
            <person name="Verret F."/>
            <person name="von Dassow P."/>
            <person name="Valentin K."/>
            <person name="Van de Peer Y."/>
            <person name="Wheeler G."/>
            <person name="Dacks J.B."/>
            <person name="Delwiche C.F."/>
            <person name="Dyhrman S.T."/>
            <person name="Glockner G."/>
            <person name="John U."/>
            <person name="Richards T."/>
            <person name="Worden A.Z."/>
            <person name="Zhang X."/>
            <person name="Grigoriev I.V."/>
            <person name="Allen A.E."/>
            <person name="Bidle K."/>
            <person name="Borodovsky M."/>
            <person name="Bowler C."/>
            <person name="Brownlee C."/>
            <person name="Cock J.M."/>
            <person name="Elias M."/>
            <person name="Gladyshev V.N."/>
            <person name="Groth M."/>
            <person name="Guda C."/>
            <person name="Hadaegh A."/>
            <person name="Iglesias-Rodriguez M.D."/>
            <person name="Jenkins J."/>
            <person name="Jones B.M."/>
            <person name="Lawson T."/>
            <person name="Leese F."/>
            <person name="Lindquist E."/>
            <person name="Lobanov A."/>
            <person name="Lomsadze A."/>
            <person name="Malik S.B."/>
            <person name="Marsh M.E."/>
            <person name="Mackinder L."/>
            <person name="Mock T."/>
            <person name="Mueller-Roeber B."/>
            <person name="Pagarete A."/>
            <person name="Parker M."/>
            <person name="Probert I."/>
            <person name="Quesneville H."/>
            <person name="Raines C."/>
            <person name="Rensing S.A."/>
            <person name="Riano-Pachon D.M."/>
            <person name="Richier S."/>
            <person name="Rokitta S."/>
            <person name="Shiraiwa Y."/>
            <person name="Soanes D.M."/>
            <person name="van der Giezen M."/>
            <person name="Wahlund T.M."/>
            <person name="Williams B."/>
            <person name="Wilson W."/>
            <person name="Wolfe G."/>
            <person name="Wurch L.L."/>
        </authorList>
    </citation>
    <scope>NUCLEOTIDE SEQUENCE</scope>
</reference>
<dbReference type="InterPro" id="IPR013766">
    <property type="entry name" value="Thioredoxin_domain"/>
</dbReference>
<organism evidence="3 4">
    <name type="scientific">Emiliania huxleyi (strain CCMP1516)</name>
    <dbReference type="NCBI Taxonomy" id="280463"/>
    <lineage>
        <taxon>Eukaryota</taxon>
        <taxon>Haptista</taxon>
        <taxon>Haptophyta</taxon>
        <taxon>Prymnesiophyceae</taxon>
        <taxon>Isochrysidales</taxon>
        <taxon>Noelaerhabdaceae</taxon>
        <taxon>Emiliania</taxon>
    </lineage>
</organism>
<protein>
    <recommendedName>
        <fullName evidence="2">Thioredoxin domain-containing protein</fullName>
    </recommendedName>
</protein>
<dbReference type="PaxDb" id="2903-EOD05706"/>
<evidence type="ECO:0000313" key="3">
    <source>
        <dbReference type="EnsemblProtists" id="EOD22708"/>
    </source>
</evidence>
<reference evidence="3" key="2">
    <citation type="submission" date="2024-10" db="UniProtKB">
        <authorList>
            <consortium name="EnsemblProtists"/>
        </authorList>
    </citation>
    <scope>IDENTIFICATION</scope>
</reference>
<dbReference type="AlphaFoldDB" id="A0A0D3JGS3"/>
<accession>A0A0D3JGS3</accession>
<dbReference type="Pfam" id="PF00085">
    <property type="entry name" value="Thioredoxin"/>
    <property type="match status" value="1"/>
</dbReference>
<keyword evidence="4" id="KW-1185">Reference proteome</keyword>
<dbReference type="Gene3D" id="3.40.30.10">
    <property type="entry name" value="Glutaredoxin"/>
    <property type="match status" value="1"/>
</dbReference>
<dbReference type="OMA" id="NEEDWRM"/>
<dbReference type="GeneID" id="17251856"/>
<dbReference type="PANTHER" id="PTHR46115">
    <property type="entry name" value="THIOREDOXIN-LIKE PROTEIN 1"/>
    <property type="match status" value="1"/>
</dbReference>
<proteinExistence type="predicted"/>
<dbReference type="SUPFAM" id="SSF52833">
    <property type="entry name" value="Thioredoxin-like"/>
    <property type="match status" value="1"/>
</dbReference>
<dbReference type="EnsemblProtists" id="EOD22708">
    <property type="protein sequence ID" value="EOD22708"/>
    <property type="gene ID" value="EMIHUDRAFT_61212"/>
</dbReference>
<dbReference type="eggNOG" id="KOG0907">
    <property type="taxonomic scope" value="Eukaryota"/>
</dbReference>
<dbReference type="EnsemblProtists" id="EOD05706">
    <property type="protein sequence ID" value="EOD05706"/>
    <property type="gene ID" value="EMIHUDRAFT_77417"/>
</dbReference>
<dbReference type="InterPro" id="IPR036249">
    <property type="entry name" value="Thioredoxin-like_sf"/>
</dbReference>
<dbReference type="KEGG" id="ehx:EMIHUDRAFT_61212"/>
<sequence length="157" mass="16588">MVVLRTAAAEATLAATAASAAAAPAAAAALAAPAAAPSAAHHQVVALRNEEDWRMMLQASMETPAVVKFDAAWCAPCRAVAPVFAALCARHSHLLFARLDVDEMEECATELRITTMPTFCVFRHGKRVETLSGAERAPLMALVERAVARLETPKAEP</sequence>
<dbReference type="RefSeq" id="XP_005775137.1">
    <property type="nucleotide sequence ID" value="XM_005775080.1"/>
</dbReference>
<dbReference type="PROSITE" id="PS51352">
    <property type="entry name" value="THIOREDOXIN_2"/>
    <property type="match status" value="1"/>
</dbReference>
<evidence type="ECO:0000256" key="1">
    <source>
        <dbReference type="ARBA" id="ARBA00023157"/>
    </source>
</evidence>
<dbReference type="KEGG" id="ehx:EMIHUDRAFT_77417"/>
<feature type="domain" description="Thioredoxin" evidence="2">
    <location>
        <begin position="21"/>
        <end position="152"/>
    </location>
</feature>
<evidence type="ECO:0000313" key="4">
    <source>
        <dbReference type="Proteomes" id="UP000013827"/>
    </source>
</evidence>
<keyword evidence="1" id="KW-1015">Disulfide bond</keyword>
<dbReference type="HOGENOM" id="CLU_090389_14_5_1"/>
<name>A0A0D3JGS3_EMIH1</name>
<dbReference type="Proteomes" id="UP000013827">
    <property type="component" value="Unassembled WGS sequence"/>
</dbReference>
<dbReference type="RefSeq" id="XP_005758135.1">
    <property type="nucleotide sequence ID" value="XM_005758078.1"/>
</dbReference>
<dbReference type="STRING" id="2903.R1D488"/>
<dbReference type="GeneID" id="17268237"/>
<evidence type="ECO:0000259" key="2">
    <source>
        <dbReference type="PROSITE" id="PS51352"/>
    </source>
</evidence>
<dbReference type="CDD" id="cd02947">
    <property type="entry name" value="TRX_family"/>
    <property type="match status" value="1"/>
</dbReference>